<organism evidence="1 2">
    <name type="scientific">Paragonimus skrjabini miyazakii</name>
    <dbReference type="NCBI Taxonomy" id="59628"/>
    <lineage>
        <taxon>Eukaryota</taxon>
        <taxon>Metazoa</taxon>
        <taxon>Spiralia</taxon>
        <taxon>Lophotrochozoa</taxon>
        <taxon>Platyhelminthes</taxon>
        <taxon>Trematoda</taxon>
        <taxon>Digenea</taxon>
        <taxon>Plagiorchiida</taxon>
        <taxon>Troglotremata</taxon>
        <taxon>Troglotrematidae</taxon>
        <taxon>Paragonimus</taxon>
    </lineage>
</organism>
<proteinExistence type="predicted"/>
<accession>A0A8S9YU84</accession>
<reference evidence="1" key="1">
    <citation type="submission" date="2019-07" db="EMBL/GenBank/DDBJ databases">
        <title>Annotation for the trematode Paragonimus miyazaki's.</title>
        <authorList>
            <person name="Choi Y.-J."/>
        </authorList>
    </citation>
    <scope>NUCLEOTIDE SEQUENCE</scope>
    <source>
        <strain evidence="1">Japan</strain>
    </source>
</reference>
<sequence>LIFTELKVTIVCPILNKLLHVTAQEYLRNSCSLCALGKNLSGNQT</sequence>
<gene>
    <name evidence="1" type="ORF">EG68_06704</name>
</gene>
<dbReference type="Proteomes" id="UP000822476">
    <property type="component" value="Unassembled WGS sequence"/>
</dbReference>
<protein>
    <submittedName>
        <fullName evidence="1">Uncharacterized protein</fullName>
    </submittedName>
</protein>
<feature type="non-terminal residue" evidence="1">
    <location>
        <position position="1"/>
    </location>
</feature>
<evidence type="ECO:0000313" key="1">
    <source>
        <dbReference type="EMBL" id="KAF7256603.1"/>
    </source>
</evidence>
<comment type="caution">
    <text evidence="1">The sequence shown here is derived from an EMBL/GenBank/DDBJ whole genome shotgun (WGS) entry which is preliminary data.</text>
</comment>
<keyword evidence="2" id="KW-1185">Reference proteome</keyword>
<name>A0A8S9YU84_9TREM</name>
<dbReference type="AlphaFoldDB" id="A0A8S9YU84"/>
<dbReference type="EMBL" id="JTDE01002984">
    <property type="protein sequence ID" value="KAF7256603.1"/>
    <property type="molecule type" value="Genomic_DNA"/>
</dbReference>
<evidence type="ECO:0000313" key="2">
    <source>
        <dbReference type="Proteomes" id="UP000822476"/>
    </source>
</evidence>